<keyword evidence="1" id="KW-0430">Lectin</keyword>
<keyword evidence="4" id="KW-0812">Transmembrane</keyword>
<dbReference type="Proteomes" id="UP000792457">
    <property type="component" value="Unassembled WGS sequence"/>
</dbReference>
<organism evidence="6 7">
    <name type="scientific">Ladona fulva</name>
    <name type="common">Scarce chaser dragonfly</name>
    <name type="synonym">Libellula fulva</name>
    <dbReference type="NCBI Taxonomy" id="123851"/>
    <lineage>
        <taxon>Eukaryota</taxon>
        <taxon>Metazoa</taxon>
        <taxon>Ecdysozoa</taxon>
        <taxon>Arthropoda</taxon>
        <taxon>Hexapoda</taxon>
        <taxon>Insecta</taxon>
        <taxon>Pterygota</taxon>
        <taxon>Palaeoptera</taxon>
        <taxon>Odonata</taxon>
        <taxon>Epiprocta</taxon>
        <taxon>Anisoptera</taxon>
        <taxon>Libelluloidea</taxon>
        <taxon>Libellulidae</taxon>
        <taxon>Ladona</taxon>
    </lineage>
</organism>
<dbReference type="InterPro" id="IPR043159">
    <property type="entry name" value="Lectin_gal-bd_sf"/>
</dbReference>
<evidence type="ECO:0000256" key="3">
    <source>
        <dbReference type="SAM" id="MobiDB-lite"/>
    </source>
</evidence>
<evidence type="ECO:0000256" key="4">
    <source>
        <dbReference type="SAM" id="Phobius"/>
    </source>
</evidence>
<dbReference type="AlphaFoldDB" id="A0A8K0K0S5"/>
<evidence type="ECO:0000313" key="7">
    <source>
        <dbReference type="Proteomes" id="UP000792457"/>
    </source>
</evidence>
<evidence type="ECO:0000313" key="6">
    <source>
        <dbReference type="EMBL" id="KAG8225255.1"/>
    </source>
</evidence>
<keyword evidence="4" id="KW-1133">Transmembrane helix</keyword>
<dbReference type="PROSITE" id="PS50228">
    <property type="entry name" value="SUEL_LECTIN"/>
    <property type="match status" value="2"/>
</dbReference>
<protein>
    <recommendedName>
        <fullName evidence="5">SUEL-type lectin domain-containing protein</fullName>
    </recommendedName>
</protein>
<feature type="compositionally biased region" description="Basic and acidic residues" evidence="3">
    <location>
        <begin position="447"/>
        <end position="458"/>
    </location>
</feature>
<evidence type="ECO:0000256" key="1">
    <source>
        <dbReference type="ARBA" id="ARBA00022734"/>
    </source>
</evidence>
<dbReference type="CDD" id="cd22829">
    <property type="entry name" value="Gal_Rha_Lectin_EVA1_EVA1C_rpt2"/>
    <property type="match status" value="1"/>
</dbReference>
<keyword evidence="2" id="KW-0677">Repeat</keyword>
<feature type="region of interest" description="Disordered" evidence="3">
    <location>
        <begin position="387"/>
        <end position="413"/>
    </location>
</feature>
<dbReference type="EMBL" id="KZ308232">
    <property type="protein sequence ID" value="KAG8225255.1"/>
    <property type="molecule type" value="Genomic_DNA"/>
</dbReference>
<dbReference type="CDD" id="cd22828">
    <property type="entry name" value="Gal_Rha_Lectin_EVA1_EVA1C_rpt1"/>
    <property type="match status" value="1"/>
</dbReference>
<proteinExistence type="predicted"/>
<keyword evidence="7" id="KW-1185">Reference proteome</keyword>
<dbReference type="PANTHER" id="PTHR46780">
    <property type="entry name" value="PROTEIN EVA-1"/>
    <property type="match status" value="1"/>
</dbReference>
<feature type="compositionally biased region" description="Polar residues" evidence="3">
    <location>
        <begin position="460"/>
        <end position="477"/>
    </location>
</feature>
<gene>
    <name evidence="6" type="ORF">J437_LFUL006487</name>
</gene>
<feature type="transmembrane region" description="Helical" evidence="4">
    <location>
        <begin position="355"/>
        <end position="381"/>
    </location>
</feature>
<sequence>MLSGNLRTFQRAGCEGQVMTLRCPQGTTISVQVAQYGRPPPAPSSFQQSLASTLYRVPPQCPGVVSADMTCHWPQDLQYNLLNMVVEACQKKRQCKFMATPKMPRKTYKDPCPGAAKFVEVAYKCRPNEFRNKVACEEETMDLQCPPRTRLAIYSASFGRSQIDSFSCPQPVGVKEENCLTSYTTETIMQMCQGKRQCTLTATKANFGQPCPPHTRMYLKVVYTCVSGKVFKEDFEKRMSEDEYEITDPNADMAYDEYDEFLKESAALSHPNPKPVMREEMQEKDEAGADSLYSAAEEDELAMKQRRAQEENLRNILKQQGENLYTGEVGFTAKPQGNPVEPLYPSKTEGSQQRIYWYIGAGLVGAGLLALIMGVVIRVVVARNHKKGANPNSLDGPYSSGSHTRPAPDNLFPDTESEIEAEIDLALASSTLNSQYSRHHLSYPRNIHLDSKGGKDADNDTNPRSLSRNWNNQFFYT</sequence>
<dbReference type="GO" id="GO:0030246">
    <property type="term" value="F:carbohydrate binding"/>
    <property type="evidence" value="ECO:0007669"/>
    <property type="project" value="UniProtKB-KW"/>
</dbReference>
<feature type="domain" description="SUEL-type lectin" evidence="5">
    <location>
        <begin position="135"/>
        <end position="226"/>
    </location>
</feature>
<feature type="region of interest" description="Disordered" evidence="3">
    <location>
        <begin position="447"/>
        <end position="477"/>
    </location>
</feature>
<evidence type="ECO:0000256" key="2">
    <source>
        <dbReference type="ARBA" id="ARBA00022737"/>
    </source>
</evidence>
<dbReference type="OrthoDB" id="5970528at2759"/>
<comment type="caution">
    <text evidence="6">The sequence shown here is derived from an EMBL/GenBank/DDBJ whole genome shotgun (WGS) entry which is preliminary data.</text>
</comment>
<name>A0A8K0K0S5_LADFU</name>
<dbReference type="Pfam" id="PF02140">
    <property type="entry name" value="SUEL_Lectin"/>
    <property type="match status" value="2"/>
</dbReference>
<feature type="domain" description="SUEL-type lectin" evidence="5">
    <location>
        <begin position="13"/>
        <end position="126"/>
    </location>
</feature>
<dbReference type="Gene3D" id="2.60.120.740">
    <property type="match status" value="2"/>
</dbReference>
<keyword evidence="4" id="KW-0472">Membrane</keyword>
<dbReference type="FunFam" id="2.60.120.740:FF:000003">
    <property type="entry name" value="Protein eva-1 homolog C"/>
    <property type="match status" value="1"/>
</dbReference>
<reference evidence="6" key="2">
    <citation type="submission" date="2017-10" db="EMBL/GenBank/DDBJ databases">
        <title>Ladona fulva Genome sequencing and assembly.</title>
        <authorList>
            <person name="Murali S."/>
            <person name="Richards S."/>
            <person name="Bandaranaike D."/>
            <person name="Bellair M."/>
            <person name="Blankenburg K."/>
            <person name="Chao H."/>
            <person name="Dinh H."/>
            <person name="Doddapaneni H."/>
            <person name="Dugan-Rocha S."/>
            <person name="Elkadiri S."/>
            <person name="Gnanaolivu R."/>
            <person name="Hernandez B."/>
            <person name="Skinner E."/>
            <person name="Javaid M."/>
            <person name="Lee S."/>
            <person name="Li M."/>
            <person name="Ming W."/>
            <person name="Munidasa M."/>
            <person name="Muniz J."/>
            <person name="Nguyen L."/>
            <person name="Hughes D."/>
            <person name="Osuji N."/>
            <person name="Pu L.-L."/>
            <person name="Puazo M."/>
            <person name="Qu C."/>
            <person name="Quiroz J."/>
            <person name="Raj R."/>
            <person name="Weissenberger G."/>
            <person name="Xin Y."/>
            <person name="Zou X."/>
            <person name="Han Y."/>
            <person name="Worley K."/>
            <person name="Muzny D."/>
            <person name="Gibbs R."/>
        </authorList>
    </citation>
    <scope>NUCLEOTIDE SEQUENCE</scope>
    <source>
        <strain evidence="6">Sampled in the wild</strain>
    </source>
</reference>
<dbReference type="InterPro" id="IPR000922">
    <property type="entry name" value="Lectin_gal-bd_dom"/>
</dbReference>
<reference evidence="6" key="1">
    <citation type="submission" date="2013-04" db="EMBL/GenBank/DDBJ databases">
        <authorList>
            <person name="Qu J."/>
            <person name="Murali S.C."/>
            <person name="Bandaranaike D."/>
            <person name="Bellair M."/>
            <person name="Blankenburg K."/>
            <person name="Chao H."/>
            <person name="Dinh H."/>
            <person name="Doddapaneni H."/>
            <person name="Downs B."/>
            <person name="Dugan-Rocha S."/>
            <person name="Elkadiri S."/>
            <person name="Gnanaolivu R.D."/>
            <person name="Hernandez B."/>
            <person name="Javaid M."/>
            <person name="Jayaseelan J.C."/>
            <person name="Lee S."/>
            <person name="Li M."/>
            <person name="Ming W."/>
            <person name="Munidasa M."/>
            <person name="Muniz J."/>
            <person name="Nguyen L."/>
            <person name="Ongeri F."/>
            <person name="Osuji N."/>
            <person name="Pu L.-L."/>
            <person name="Puazo M."/>
            <person name="Qu C."/>
            <person name="Quiroz J."/>
            <person name="Raj R."/>
            <person name="Weissenberger G."/>
            <person name="Xin Y."/>
            <person name="Zou X."/>
            <person name="Han Y."/>
            <person name="Richards S."/>
            <person name="Worley K."/>
            <person name="Muzny D."/>
            <person name="Gibbs R."/>
        </authorList>
    </citation>
    <scope>NUCLEOTIDE SEQUENCE</scope>
    <source>
        <strain evidence="6">Sampled in the wild</strain>
    </source>
</reference>
<evidence type="ECO:0000259" key="5">
    <source>
        <dbReference type="PROSITE" id="PS50228"/>
    </source>
</evidence>
<accession>A0A8K0K0S5</accession>